<dbReference type="OrthoDB" id="3374526at2"/>
<organism evidence="1 2">
    <name type="scientific">Actinoplanes xinjiangensis</name>
    <dbReference type="NCBI Taxonomy" id="512350"/>
    <lineage>
        <taxon>Bacteria</taxon>
        <taxon>Bacillati</taxon>
        <taxon>Actinomycetota</taxon>
        <taxon>Actinomycetes</taxon>
        <taxon>Micromonosporales</taxon>
        <taxon>Micromonosporaceae</taxon>
        <taxon>Actinoplanes</taxon>
    </lineage>
</organism>
<evidence type="ECO:0000313" key="1">
    <source>
        <dbReference type="EMBL" id="PWK40471.1"/>
    </source>
</evidence>
<protein>
    <submittedName>
        <fullName evidence="1">Uncharacterized protein</fullName>
    </submittedName>
</protein>
<accession>A0A316F632</accession>
<dbReference type="AlphaFoldDB" id="A0A316F632"/>
<keyword evidence="2" id="KW-1185">Reference proteome</keyword>
<gene>
    <name evidence="1" type="ORF">BC793_11979</name>
</gene>
<name>A0A316F632_9ACTN</name>
<reference evidence="1 2" key="1">
    <citation type="submission" date="2018-05" db="EMBL/GenBank/DDBJ databases">
        <title>Genomic Encyclopedia of Archaeal and Bacterial Type Strains, Phase II (KMG-II): from individual species to whole genera.</title>
        <authorList>
            <person name="Goeker M."/>
        </authorList>
    </citation>
    <scope>NUCLEOTIDE SEQUENCE [LARGE SCALE GENOMIC DNA]</scope>
    <source>
        <strain evidence="1 2">DSM 45184</strain>
    </source>
</reference>
<dbReference type="Proteomes" id="UP000245697">
    <property type="component" value="Unassembled WGS sequence"/>
</dbReference>
<proteinExistence type="predicted"/>
<sequence>MREDHPVDRLVVALAGDPTAPIVDMMLASAQRLADRRTWVISAPRFLDRSDDSGARWVGFGLQIYTALPPWGDEIDPQVDSAHLEEVKELVAEICRLSDEGGVSFQLEYANEFIGMVEAGRMDSGIAETLIGEWERAINRAKNSG</sequence>
<dbReference type="EMBL" id="QGGR01000019">
    <property type="protein sequence ID" value="PWK40471.1"/>
    <property type="molecule type" value="Genomic_DNA"/>
</dbReference>
<comment type="caution">
    <text evidence="1">The sequence shown here is derived from an EMBL/GenBank/DDBJ whole genome shotgun (WGS) entry which is preliminary data.</text>
</comment>
<dbReference type="RefSeq" id="WP_146246546.1">
    <property type="nucleotide sequence ID" value="NZ_BONA01000072.1"/>
</dbReference>
<evidence type="ECO:0000313" key="2">
    <source>
        <dbReference type="Proteomes" id="UP000245697"/>
    </source>
</evidence>